<dbReference type="NCBIfam" id="TIGR00256">
    <property type="entry name" value="D-aminoacyl-tRNA deacylase"/>
    <property type="match status" value="1"/>
</dbReference>
<keyword evidence="5" id="KW-0820">tRNA-binding</keyword>
<accession>A0AAD9VR44</accession>
<organism evidence="7 8">
    <name type="scientific">Odynerus spinipes</name>
    <dbReference type="NCBI Taxonomy" id="1348599"/>
    <lineage>
        <taxon>Eukaryota</taxon>
        <taxon>Metazoa</taxon>
        <taxon>Ecdysozoa</taxon>
        <taxon>Arthropoda</taxon>
        <taxon>Hexapoda</taxon>
        <taxon>Insecta</taxon>
        <taxon>Pterygota</taxon>
        <taxon>Neoptera</taxon>
        <taxon>Endopterygota</taxon>
        <taxon>Hymenoptera</taxon>
        <taxon>Apocrita</taxon>
        <taxon>Aculeata</taxon>
        <taxon>Vespoidea</taxon>
        <taxon>Vespidae</taxon>
        <taxon>Eumeninae</taxon>
        <taxon>Odynerus</taxon>
    </lineage>
</organism>
<feature type="region of interest" description="Disordered" evidence="6">
    <location>
        <begin position="146"/>
        <end position="168"/>
    </location>
</feature>
<evidence type="ECO:0000313" key="7">
    <source>
        <dbReference type="EMBL" id="KAK2583923.1"/>
    </source>
</evidence>
<keyword evidence="5" id="KW-0963">Cytoplasm</keyword>
<keyword evidence="8" id="KW-1185">Reference proteome</keyword>
<evidence type="ECO:0000256" key="6">
    <source>
        <dbReference type="SAM" id="MobiDB-lite"/>
    </source>
</evidence>
<evidence type="ECO:0000256" key="3">
    <source>
        <dbReference type="ARBA" id="ARBA00047676"/>
    </source>
</evidence>
<dbReference type="InterPro" id="IPR003732">
    <property type="entry name" value="Daa-tRNA_deacyls_DTD"/>
</dbReference>
<evidence type="ECO:0000313" key="8">
    <source>
        <dbReference type="Proteomes" id="UP001258017"/>
    </source>
</evidence>
<keyword evidence="5" id="KW-0694">RNA-binding</keyword>
<dbReference type="FunFam" id="3.50.80.10:FF:000001">
    <property type="entry name" value="D-aminoacyl-tRNA deacylase"/>
    <property type="match status" value="1"/>
</dbReference>
<evidence type="ECO:0000256" key="4">
    <source>
        <dbReference type="ARBA" id="ARBA00048018"/>
    </source>
</evidence>
<sequence>MKAVIQRVTSASVTVDGKVVSSIGNGLCVLIGIKRDDAKADIEYIVRKILNTKIFENNEKKKWSANVMDKQYEILCISQFTLYHVLKGNKLDFHRAMPAEESEPFYKNFLLELGKRYKPELIKDGIFGAMMEVNIQNSGPVTLEIESPLKPTEDSTKTSENLNSDSVR</sequence>
<protein>
    <recommendedName>
        <fullName evidence="2 5">D-aminoacyl-tRNA deacylase</fullName>
        <ecNumber evidence="2 5">3.1.1.96</ecNumber>
    </recommendedName>
</protein>
<reference evidence="7" key="1">
    <citation type="submission" date="2021-08" db="EMBL/GenBank/DDBJ databases">
        <authorList>
            <person name="Misof B."/>
            <person name="Oliver O."/>
            <person name="Podsiadlowski L."/>
            <person name="Donath A."/>
            <person name="Peters R."/>
            <person name="Mayer C."/>
            <person name="Rust J."/>
            <person name="Gunkel S."/>
            <person name="Lesny P."/>
            <person name="Martin S."/>
            <person name="Oeyen J.P."/>
            <person name="Petersen M."/>
            <person name="Panagiotis P."/>
            <person name="Wilbrandt J."/>
            <person name="Tanja T."/>
        </authorList>
    </citation>
    <scope>NUCLEOTIDE SEQUENCE</scope>
    <source>
        <strain evidence="7">GBR_01_08_01A</strain>
        <tissue evidence="7">Thorax + abdomen</tissue>
    </source>
</reference>
<dbReference type="Pfam" id="PF02580">
    <property type="entry name" value="Tyr_Deacylase"/>
    <property type="match status" value="1"/>
</dbReference>
<dbReference type="Gene3D" id="3.50.80.10">
    <property type="entry name" value="D-tyrosyl-tRNA(Tyr) deacylase"/>
    <property type="match status" value="1"/>
</dbReference>
<reference evidence="7" key="2">
    <citation type="journal article" date="2023" name="Commun. Biol.">
        <title>Intrasexual cuticular hydrocarbon dimorphism in a wasp sheds light on hydrocarbon biosynthesis genes in Hymenoptera.</title>
        <authorList>
            <person name="Moris V.C."/>
            <person name="Podsiadlowski L."/>
            <person name="Martin S."/>
            <person name="Oeyen J.P."/>
            <person name="Donath A."/>
            <person name="Petersen M."/>
            <person name="Wilbrandt J."/>
            <person name="Misof B."/>
            <person name="Liedtke D."/>
            <person name="Thamm M."/>
            <person name="Scheiner R."/>
            <person name="Schmitt T."/>
            <person name="Niehuis O."/>
        </authorList>
    </citation>
    <scope>NUCLEOTIDE SEQUENCE</scope>
    <source>
        <strain evidence="7">GBR_01_08_01A</strain>
    </source>
</reference>
<dbReference type="GO" id="GO:0000049">
    <property type="term" value="F:tRNA binding"/>
    <property type="evidence" value="ECO:0007669"/>
    <property type="project" value="UniProtKB-KW"/>
</dbReference>
<dbReference type="PANTHER" id="PTHR10472">
    <property type="entry name" value="D-TYROSYL-TRNA TYR DEACYLASE"/>
    <property type="match status" value="1"/>
</dbReference>
<evidence type="ECO:0000256" key="2">
    <source>
        <dbReference type="ARBA" id="ARBA00013056"/>
    </source>
</evidence>
<dbReference type="EMBL" id="JAIFRP010000029">
    <property type="protein sequence ID" value="KAK2583923.1"/>
    <property type="molecule type" value="Genomic_DNA"/>
</dbReference>
<dbReference type="CDD" id="cd00563">
    <property type="entry name" value="Dtyr_deacylase"/>
    <property type="match status" value="1"/>
</dbReference>
<evidence type="ECO:0000256" key="5">
    <source>
        <dbReference type="RuleBase" id="RU003470"/>
    </source>
</evidence>
<comment type="catalytic activity">
    <reaction evidence="3">
        <text>glycyl-tRNA(Ala) + H2O = tRNA(Ala) + glycine + H(+)</text>
        <dbReference type="Rhea" id="RHEA:53744"/>
        <dbReference type="Rhea" id="RHEA-COMP:9657"/>
        <dbReference type="Rhea" id="RHEA-COMP:13640"/>
        <dbReference type="ChEBI" id="CHEBI:15377"/>
        <dbReference type="ChEBI" id="CHEBI:15378"/>
        <dbReference type="ChEBI" id="CHEBI:57305"/>
        <dbReference type="ChEBI" id="CHEBI:78442"/>
        <dbReference type="ChEBI" id="CHEBI:78522"/>
        <dbReference type="EC" id="3.1.1.96"/>
    </reaction>
</comment>
<comment type="similarity">
    <text evidence="1 5">Belongs to the DTD family.</text>
</comment>
<proteinExistence type="inferred from homology"/>
<dbReference type="SUPFAM" id="SSF69500">
    <property type="entry name" value="DTD-like"/>
    <property type="match status" value="1"/>
</dbReference>
<gene>
    <name evidence="7" type="ORF">KPH14_001187</name>
</gene>
<feature type="compositionally biased region" description="Polar residues" evidence="6">
    <location>
        <begin position="158"/>
        <end position="168"/>
    </location>
</feature>
<dbReference type="GO" id="GO:0051500">
    <property type="term" value="F:D-tyrosyl-tRNA(Tyr) deacylase activity"/>
    <property type="evidence" value="ECO:0007669"/>
    <property type="project" value="TreeGrafter"/>
</dbReference>
<name>A0AAD9VR44_9HYME</name>
<comment type="caution">
    <text evidence="7">The sequence shown here is derived from an EMBL/GenBank/DDBJ whole genome shotgun (WGS) entry which is preliminary data.</text>
</comment>
<dbReference type="InterPro" id="IPR023509">
    <property type="entry name" value="DTD-like_sf"/>
</dbReference>
<comment type="catalytic activity">
    <reaction evidence="4">
        <text>a D-aminoacyl-tRNA + H2O = a tRNA + a D-alpha-amino acid + H(+)</text>
        <dbReference type="Rhea" id="RHEA:13953"/>
        <dbReference type="Rhea" id="RHEA-COMP:10123"/>
        <dbReference type="Rhea" id="RHEA-COMP:10124"/>
        <dbReference type="ChEBI" id="CHEBI:15377"/>
        <dbReference type="ChEBI" id="CHEBI:15378"/>
        <dbReference type="ChEBI" id="CHEBI:59871"/>
        <dbReference type="ChEBI" id="CHEBI:78442"/>
        <dbReference type="ChEBI" id="CHEBI:79333"/>
        <dbReference type="EC" id="3.1.1.96"/>
    </reaction>
</comment>
<keyword evidence="5" id="KW-0378">Hydrolase</keyword>
<dbReference type="PANTHER" id="PTHR10472:SF5">
    <property type="entry name" value="D-AMINOACYL-TRNA DEACYLASE 1"/>
    <property type="match status" value="1"/>
</dbReference>
<dbReference type="Proteomes" id="UP001258017">
    <property type="component" value="Unassembled WGS sequence"/>
</dbReference>
<evidence type="ECO:0000256" key="1">
    <source>
        <dbReference type="ARBA" id="ARBA00009673"/>
    </source>
</evidence>
<comment type="subcellular location">
    <subcellularLocation>
        <location evidence="5">Cytoplasm</location>
    </subcellularLocation>
</comment>
<dbReference type="EC" id="3.1.1.96" evidence="2 5"/>
<dbReference type="AlphaFoldDB" id="A0AAD9VR44"/>
<dbReference type="GO" id="GO:0005737">
    <property type="term" value="C:cytoplasm"/>
    <property type="evidence" value="ECO:0007669"/>
    <property type="project" value="UniProtKB-SubCell"/>
</dbReference>